<dbReference type="SUPFAM" id="SSF51556">
    <property type="entry name" value="Metallo-dependent hydrolases"/>
    <property type="match status" value="1"/>
</dbReference>
<dbReference type="GO" id="GO:0006147">
    <property type="term" value="P:guanine catabolic process"/>
    <property type="evidence" value="ECO:0007669"/>
    <property type="project" value="UniProtKB-UniRule"/>
</dbReference>
<dbReference type="PANTHER" id="PTHR11271:SF6">
    <property type="entry name" value="GUANINE DEAMINASE"/>
    <property type="match status" value="1"/>
</dbReference>
<evidence type="ECO:0000256" key="8">
    <source>
        <dbReference type="RuleBase" id="RU366009"/>
    </source>
</evidence>
<keyword evidence="6 8" id="KW-0862">Zinc</keyword>
<evidence type="ECO:0000256" key="5">
    <source>
        <dbReference type="ARBA" id="ARBA00022801"/>
    </source>
</evidence>
<reference evidence="11 13" key="2">
    <citation type="submission" date="2013-03" db="EMBL/GenBank/DDBJ databases">
        <title>The Genome Sequence of Enterococcus haemoperoxidus BAA-382 (PacBio/Illumina hybrid assembly).</title>
        <authorList>
            <consortium name="The Broad Institute Genomics Platform"/>
            <consortium name="The Broad Institute Genome Sequencing Center for Infectious Disease"/>
            <person name="Earl A."/>
            <person name="Russ C."/>
            <person name="Gilmore M."/>
            <person name="Surin D."/>
            <person name="Walker B."/>
            <person name="Young S."/>
            <person name="Zeng Q."/>
            <person name="Gargeya S."/>
            <person name="Fitzgerald M."/>
            <person name="Haas B."/>
            <person name="Abouelleil A."/>
            <person name="Allen A.W."/>
            <person name="Alvarado L."/>
            <person name="Arachchi H.M."/>
            <person name="Berlin A.M."/>
            <person name="Chapman S.B."/>
            <person name="Gainer-Dewar J."/>
            <person name="Goldberg J."/>
            <person name="Griggs A."/>
            <person name="Gujja S."/>
            <person name="Hansen M."/>
            <person name="Howarth C."/>
            <person name="Imamovic A."/>
            <person name="Ireland A."/>
            <person name="Larimer J."/>
            <person name="McCowan C."/>
            <person name="Murphy C."/>
            <person name="Pearson M."/>
            <person name="Poon T.W."/>
            <person name="Priest M."/>
            <person name="Roberts A."/>
            <person name="Saif S."/>
            <person name="Shea T."/>
            <person name="Sisk P."/>
            <person name="Sykes S."/>
            <person name="Wortman J."/>
            <person name="Nusbaum C."/>
            <person name="Birren B."/>
        </authorList>
    </citation>
    <scope>NUCLEOTIDE SEQUENCE [LARGE SCALE GENOMIC DNA]</scope>
    <source>
        <strain evidence="11 13">ATCC BAA-382</strain>
    </source>
</reference>
<dbReference type="SUPFAM" id="SSF51338">
    <property type="entry name" value="Composite domain of metallo-dependent hydrolases"/>
    <property type="match status" value="2"/>
</dbReference>
<comment type="similarity">
    <text evidence="2 8">Belongs to the metallo-dependent hydrolases superfamily. ATZ/TRZ family.</text>
</comment>
<evidence type="ECO:0000313" key="12">
    <source>
        <dbReference type="Proteomes" id="UP000013858"/>
    </source>
</evidence>
<dbReference type="GO" id="GO:0005829">
    <property type="term" value="C:cytosol"/>
    <property type="evidence" value="ECO:0007669"/>
    <property type="project" value="TreeGrafter"/>
</dbReference>
<evidence type="ECO:0000256" key="2">
    <source>
        <dbReference type="ARBA" id="ARBA00006745"/>
    </source>
</evidence>
<comment type="pathway">
    <text evidence="1 8">Purine metabolism; guanine degradation; xanthine from guanine: step 1/1.</text>
</comment>
<keyword evidence="13" id="KW-1185">Reference proteome</keyword>
<dbReference type="Proteomes" id="UP000014197">
    <property type="component" value="Unassembled WGS sequence"/>
</dbReference>
<dbReference type="Gene3D" id="3.20.20.140">
    <property type="entry name" value="Metal-dependent hydrolases"/>
    <property type="match status" value="1"/>
</dbReference>
<comment type="catalytic activity">
    <reaction evidence="8">
        <text>guanine + H2O + H(+) = xanthine + NH4(+)</text>
        <dbReference type="Rhea" id="RHEA:14665"/>
        <dbReference type="ChEBI" id="CHEBI:15377"/>
        <dbReference type="ChEBI" id="CHEBI:15378"/>
        <dbReference type="ChEBI" id="CHEBI:16235"/>
        <dbReference type="ChEBI" id="CHEBI:17712"/>
        <dbReference type="ChEBI" id="CHEBI:28938"/>
        <dbReference type="EC" id="3.5.4.3"/>
    </reaction>
</comment>
<dbReference type="Gene3D" id="2.30.40.10">
    <property type="entry name" value="Urease, subunit C, domain 1"/>
    <property type="match status" value="1"/>
</dbReference>
<dbReference type="InterPro" id="IPR051607">
    <property type="entry name" value="Metallo-dep_hydrolases"/>
</dbReference>
<name>R2SX58_9ENTE</name>
<evidence type="ECO:0000256" key="1">
    <source>
        <dbReference type="ARBA" id="ARBA00004984"/>
    </source>
</evidence>
<evidence type="ECO:0000256" key="4">
    <source>
        <dbReference type="ARBA" id="ARBA00022723"/>
    </source>
</evidence>
<dbReference type="eggNOG" id="COG0402">
    <property type="taxonomic scope" value="Bacteria"/>
</dbReference>
<protein>
    <recommendedName>
        <fullName evidence="3 7">Guanine deaminase</fullName>
        <shortName evidence="8">Guanase</shortName>
        <ecNumber evidence="3 7">3.5.4.3</ecNumber>
    </recommendedName>
    <alternativeName>
        <fullName evidence="8">Guanine aminohydrolase</fullName>
    </alternativeName>
</protein>
<feature type="domain" description="Amidohydrolase-related" evidence="9">
    <location>
        <begin position="85"/>
        <end position="463"/>
    </location>
</feature>
<proteinExistence type="inferred from homology"/>
<comment type="function">
    <text evidence="8">Catalyzes the hydrolytic deamination of guanine, producing xanthine and ammonia.</text>
</comment>
<dbReference type="EMBL" id="AJAR01000010">
    <property type="protein sequence ID" value="EOH99815.1"/>
    <property type="molecule type" value="Genomic_DNA"/>
</dbReference>
<dbReference type="NCBIfam" id="TIGR02967">
    <property type="entry name" value="guan_deamin"/>
    <property type="match status" value="1"/>
</dbReference>
<dbReference type="GO" id="GO:0008892">
    <property type="term" value="F:guanine deaminase activity"/>
    <property type="evidence" value="ECO:0007669"/>
    <property type="project" value="UniProtKB-UniRule"/>
</dbReference>
<evidence type="ECO:0000256" key="3">
    <source>
        <dbReference type="ARBA" id="ARBA00012781"/>
    </source>
</evidence>
<evidence type="ECO:0000313" key="10">
    <source>
        <dbReference type="EMBL" id="EOH99815.1"/>
    </source>
</evidence>
<comment type="cofactor">
    <cofactor evidence="8">
        <name>Zn(2+)</name>
        <dbReference type="ChEBI" id="CHEBI:29105"/>
    </cofactor>
    <text evidence="8">Binds 1 zinc ion per subunit.</text>
</comment>
<evidence type="ECO:0000313" key="11">
    <source>
        <dbReference type="EMBL" id="EOT62443.1"/>
    </source>
</evidence>
<dbReference type="InterPro" id="IPR014311">
    <property type="entry name" value="Guanine_deaminase"/>
</dbReference>
<accession>R2SX58</accession>
<reference evidence="10 12" key="1">
    <citation type="submission" date="2013-02" db="EMBL/GenBank/DDBJ databases">
        <title>The Genome Sequence of Enterococcus haemoperoxidus BAA-382.</title>
        <authorList>
            <consortium name="The Broad Institute Genome Sequencing Platform"/>
            <consortium name="The Broad Institute Genome Sequencing Center for Infectious Disease"/>
            <person name="Earl A.M."/>
            <person name="Gilmore M.S."/>
            <person name="Lebreton F."/>
            <person name="Walker B."/>
            <person name="Young S.K."/>
            <person name="Zeng Q."/>
            <person name="Gargeya S."/>
            <person name="Fitzgerald M."/>
            <person name="Haas B."/>
            <person name="Abouelleil A."/>
            <person name="Alvarado L."/>
            <person name="Arachchi H.M."/>
            <person name="Berlin A.M."/>
            <person name="Chapman S.B."/>
            <person name="Dewar J."/>
            <person name="Goldberg J."/>
            <person name="Griggs A."/>
            <person name="Gujja S."/>
            <person name="Hansen M."/>
            <person name="Howarth C."/>
            <person name="Imamovic A."/>
            <person name="Larimer J."/>
            <person name="McCowan C."/>
            <person name="Murphy C."/>
            <person name="Neiman D."/>
            <person name="Pearson M."/>
            <person name="Priest M."/>
            <person name="Roberts A."/>
            <person name="Saif S."/>
            <person name="Shea T."/>
            <person name="Sisk P."/>
            <person name="Sykes S."/>
            <person name="Wortman J."/>
            <person name="Nusbaum C."/>
            <person name="Birren B."/>
        </authorList>
    </citation>
    <scope>NUCLEOTIDE SEQUENCE [LARGE SCALE GENOMIC DNA]</scope>
    <source>
        <strain evidence="10 12">ATCC BAA-382</strain>
    </source>
</reference>
<evidence type="ECO:0000313" key="13">
    <source>
        <dbReference type="Proteomes" id="UP000014197"/>
    </source>
</evidence>
<dbReference type="PANTHER" id="PTHR11271">
    <property type="entry name" value="GUANINE DEAMINASE"/>
    <property type="match status" value="1"/>
</dbReference>
<dbReference type="Pfam" id="PF01979">
    <property type="entry name" value="Amidohydro_1"/>
    <property type="match status" value="1"/>
</dbReference>
<dbReference type="EMBL" id="ASVY01000002">
    <property type="protein sequence ID" value="EOT62443.1"/>
    <property type="molecule type" value="Genomic_DNA"/>
</dbReference>
<dbReference type="EC" id="3.5.4.3" evidence="3 7"/>
<dbReference type="GO" id="GO:0008270">
    <property type="term" value="F:zinc ion binding"/>
    <property type="evidence" value="ECO:0007669"/>
    <property type="project" value="UniProtKB-UniRule"/>
</dbReference>
<dbReference type="AlphaFoldDB" id="R2SX58"/>
<dbReference type="PATRIC" id="fig|1158608.3.peg.948"/>
<evidence type="ECO:0000259" key="9">
    <source>
        <dbReference type="Pfam" id="PF01979"/>
    </source>
</evidence>
<comment type="caution">
    <text evidence="10">The sequence shown here is derived from an EMBL/GenBank/DDBJ whole genome shotgun (WGS) entry which is preliminary data.</text>
</comment>
<gene>
    <name evidence="11" type="ORF">I583_01443</name>
    <name evidence="10" type="ORF">UAW_00968</name>
</gene>
<dbReference type="InterPro" id="IPR006680">
    <property type="entry name" value="Amidohydro-rel"/>
</dbReference>
<dbReference type="Proteomes" id="UP000013858">
    <property type="component" value="Unassembled WGS sequence"/>
</dbReference>
<organism evidence="10 12">
    <name type="scientific">Enterococcus haemoperoxidus ATCC BAA-382</name>
    <dbReference type="NCBI Taxonomy" id="1158608"/>
    <lineage>
        <taxon>Bacteria</taxon>
        <taxon>Bacillati</taxon>
        <taxon>Bacillota</taxon>
        <taxon>Bacilli</taxon>
        <taxon>Lactobacillales</taxon>
        <taxon>Enterococcaceae</taxon>
        <taxon>Enterococcus</taxon>
    </lineage>
</organism>
<evidence type="ECO:0000256" key="7">
    <source>
        <dbReference type="NCBIfam" id="TIGR02967"/>
    </source>
</evidence>
<dbReference type="UniPathway" id="UPA00603">
    <property type="reaction ID" value="UER00660"/>
</dbReference>
<sequence length="476" mass="52911">MRIIIYNDACIVMRGAFILFKFVVKGTAFSSIDSKNVKVLENSLFGITETGKIGAIISPEEKNYEAIIQEYSEKNKLQELPQGQYILPGFIDLHVHAPQWAQAGTALDLPLYEWLNTYTFPLEAKFSDEHFAENVYSDLVSQLIKNGTTTALYFATVHRQSSLRLAEICSEKGQRGLVGKVVMDDQEQNPDYYRDATTDEALAETELFIQEVLKLNKETPQGVYPVVTPRFIPSCTDDSLKGLGALAAKYDVHIQSHCSESDWAHEFVQERFGKNDAFALNDFGLLTEKAIMAHCGFLSDEDMELFAEKGTAVAHCPISNAYFGNAVTPIAKLLNEYQVETGLGSDISGGFSPSLFDNIRQAVISSRMLADGVDKDCCSEKRGISGSSITLNEAFYLATAGGGESLSLPIGKLAVDYAWDVQIVDSKKLPIFSESEPLMEIFQKILYLLRPEDITEVWVQGRKVHDNNTKEQEVQV</sequence>
<dbReference type="InterPro" id="IPR032466">
    <property type="entry name" value="Metal_Hydrolase"/>
</dbReference>
<keyword evidence="5 8" id="KW-0378">Hydrolase</keyword>
<dbReference type="InterPro" id="IPR011059">
    <property type="entry name" value="Metal-dep_hydrolase_composite"/>
</dbReference>
<keyword evidence="4 8" id="KW-0479">Metal-binding</keyword>
<evidence type="ECO:0000256" key="6">
    <source>
        <dbReference type="ARBA" id="ARBA00022833"/>
    </source>
</evidence>
<dbReference type="STRING" id="155618.RV06_GL002967"/>